<dbReference type="EC" id="3.1.26.4" evidence="2"/>
<evidence type="ECO:0000256" key="2">
    <source>
        <dbReference type="ARBA" id="ARBA00012180"/>
    </source>
</evidence>
<dbReference type="InterPro" id="IPR000477">
    <property type="entry name" value="RT_dom"/>
</dbReference>
<dbReference type="InterPro" id="IPR051320">
    <property type="entry name" value="Viral_Replic_Matur_Polypro"/>
</dbReference>
<gene>
    <name evidence="4" type="ORF">VZT92_014728</name>
</gene>
<dbReference type="AlphaFoldDB" id="A0AAW1F069"/>
<sequence length="297" mass="34198">MPFGLTNAPAVFQALVNEVLRDFLNRFVFVYINDILIYSSNLQEHCHHVHQVLQRFLENQLFIKAEKCEFHVTSVQFLVFIIEEGQICKVPEKVKAVTKWPVPSNRKKLLQFLGFANFYRQFIRNYSQTASPLTRLTSSEVDFSWSPEANRAFNILKERFTSAPILVQPDESRQFVVKVDASDTGVGAVLSQRSTTDSKLCPCAFFSHRLSPAAQNYDVGKRELLAVKLALEEWRHWLEGSVHPFIVWTDHRNLEYIHSARRLNSRQACSALFFARFHFTITAQTPPVLTSQSFTPS</sequence>
<keyword evidence="5" id="KW-1185">Reference proteome</keyword>
<evidence type="ECO:0000313" key="4">
    <source>
        <dbReference type="EMBL" id="KAK9528245.1"/>
    </source>
</evidence>
<dbReference type="FunFam" id="3.30.70.270:FF:000003">
    <property type="entry name" value="Transposon Ty3-G Gag-Pol polyprotein"/>
    <property type="match status" value="1"/>
</dbReference>
<evidence type="ECO:0000259" key="3">
    <source>
        <dbReference type="PROSITE" id="PS50878"/>
    </source>
</evidence>
<dbReference type="InterPro" id="IPR041577">
    <property type="entry name" value="RT_RNaseH_2"/>
</dbReference>
<evidence type="ECO:0000313" key="5">
    <source>
        <dbReference type="Proteomes" id="UP001488805"/>
    </source>
</evidence>
<dbReference type="InterPro" id="IPR043128">
    <property type="entry name" value="Rev_trsase/Diguanyl_cyclase"/>
</dbReference>
<accession>A0AAW1F069</accession>
<organism evidence="4 5">
    <name type="scientific">Zoarces viviparus</name>
    <name type="common">Viviparous eelpout</name>
    <name type="synonym">Blennius viviparus</name>
    <dbReference type="NCBI Taxonomy" id="48416"/>
    <lineage>
        <taxon>Eukaryota</taxon>
        <taxon>Metazoa</taxon>
        <taxon>Chordata</taxon>
        <taxon>Craniata</taxon>
        <taxon>Vertebrata</taxon>
        <taxon>Euteleostomi</taxon>
        <taxon>Actinopterygii</taxon>
        <taxon>Neopterygii</taxon>
        <taxon>Teleostei</taxon>
        <taxon>Neoteleostei</taxon>
        <taxon>Acanthomorphata</taxon>
        <taxon>Eupercaria</taxon>
        <taxon>Perciformes</taxon>
        <taxon>Cottioidei</taxon>
        <taxon>Zoarcales</taxon>
        <taxon>Zoarcidae</taxon>
        <taxon>Zoarcinae</taxon>
        <taxon>Zoarces</taxon>
    </lineage>
</organism>
<dbReference type="PANTHER" id="PTHR33064">
    <property type="entry name" value="POL PROTEIN"/>
    <property type="match status" value="1"/>
</dbReference>
<comment type="caution">
    <text evidence="4">The sequence shown here is derived from an EMBL/GenBank/DDBJ whole genome shotgun (WGS) entry which is preliminary data.</text>
</comment>
<dbReference type="FunFam" id="3.30.70.270:FF:000020">
    <property type="entry name" value="Transposon Tf2-6 polyprotein-like Protein"/>
    <property type="match status" value="1"/>
</dbReference>
<dbReference type="Pfam" id="PF17919">
    <property type="entry name" value="RT_RNaseH_2"/>
    <property type="match status" value="1"/>
</dbReference>
<dbReference type="Pfam" id="PF00078">
    <property type="entry name" value="RVT_1"/>
    <property type="match status" value="1"/>
</dbReference>
<reference evidence="4 5" key="1">
    <citation type="journal article" date="2024" name="Genome Biol. Evol.">
        <title>Chromosome-level genome assembly of the viviparous eelpout Zoarces viviparus.</title>
        <authorList>
            <person name="Fuhrmann N."/>
            <person name="Brasseur M.V."/>
            <person name="Bakowski C.E."/>
            <person name="Podsiadlowski L."/>
            <person name="Prost S."/>
            <person name="Krehenwinkel H."/>
            <person name="Mayer C."/>
        </authorList>
    </citation>
    <scope>NUCLEOTIDE SEQUENCE [LARGE SCALE GENOMIC DNA]</scope>
    <source>
        <strain evidence="4">NO-MEL_2022_Ind0_liver</strain>
    </source>
</reference>
<dbReference type="SUPFAM" id="SSF56672">
    <property type="entry name" value="DNA/RNA polymerases"/>
    <property type="match status" value="1"/>
</dbReference>
<dbReference type="CDD" id="cd09274">
    <property type="entry name" value="RNase_HI_RT_Ty3"/>
    <property type="match status" value="1"/>
</dbReference>
<feature type="domain" description="Reverse transcriptase" evidence="3">
    <location>
        <begin position="1"/>
        <end position="117"/>
    </location>
</feature>
<dbReference type="GO" id="GO:0004523">
    <property type="term" value="F:RNA-DNA hybrid ribonuclease activity"/>
    <property type="evidence" value="ECO:0007669"/>
    <property type="project" value="UniProtKB-EC"/>
</dbReference>
<proteinExistence type="inferred from homology"/>
<dbReference type="EMBL" id="JBCEZU010000112">
    <property type="protein sequence ID" value="KAK9528245.1"/>
    <property type="molecule type" value="Genomic_DNA"/>
</dbReference>
<dbReference type="CDD" id="cd01647">
    <property type="entry name" value="RT_LTR"/>
    <property type="match status" value="1"/>
</dbReference>
<comment type="similarity">
    <text evidence="1">Belongs to the beta type-B retroviral polymerase family. HERV class-II K(HML-2) pol subfamily.</text>
</comment>
<evidence type="ECO:0000256" key="1">
    <source>
        <dbReference type="ARBA" id="ARBA00010879"/>
    </source>
</evidence>
<dbReference type="Gene3D" id="3.30.70.270">
    <property type="match status" value="2"/>
</dbReference>
<name>A0AAW1F069_ZOAVI</name>
<protein>
    <recommendedName>
        <fullName evidence="2">ribonuclease H</fullName>
        <ecNumber evidence="2">3.1.26.4</ecNumber>
    </recommendedName>
</protein>
<dbReference type="PROSITE" id="PS50878">
    <property type="entry name" value="RT_POL"/>
    <property type="match status" value="1"/>
</dbReference>
<dbReference type="PANTHER" id="PTHR33064:SF37">
    <property type="entry name" value="RIBONUCLEASE H"/>
    <property type="match status" value="1"/>
</dbReference>
<dbReference type="InterPro" id="IPR043502">
    <property type="entry name" value="DNA/RNA_pol_sf"/>
</dbReference>
<dbReference type="Proteomes" id="UP001488805">
    <property type="component" value="Unassembled WGS sequence"/>
</dbReference>